<protein>
    <recommendedName>
        <fullName evidence="3">Reverse transcriptase</fullName>
    </recommendedName>
</protein>
<evidence type="ECO:0000313" key="2">
    <source>
        <dbReference type="Proteomes" id="UP001153076"/>
    </source>
</evidence>
<accession>A0A9Q1JQA8</accession>
<reference evidence="1" key="1">
    <citation type="submission" date="2022-04" db="EMBL/GenBank/DDBJ databases">
        <title>Carnegiea gigantea Genome sequencing and assembly v2.</title>
        <authorList>
            <person name="Copetti D."/>
            <person name="Sanderson M.J."/>
            <person name="Burquez A."/>
            <person name="Wojciechowski M.F."/>
        </authorList>
    </citation>
    <scope>NUCLEOTIDE SEQUENCE</scope>
    <source>
        <strain evidence="1">SGP5-SGP5p</strain>
        <tissue evidence="1">Aerial part</tissue>
    </source>
</reference>
<dbReference type="PANTHER" id="PTHR33116">
    <property type="entry name" value="REVERSE TRANSCRIPTASE ZINC-BINDING DOMAIN-CONTAINING PROTEIN-RELATED-RELATED"/>
    <property type="match status" value="1"/>
</dbReference>
<gene>
    <name evidence="1" type="ORF">Cgig2_031355</name>
</gene>
<proteinExistence type="predicted"/>
<keyword evidence="2" id="KW-1185">Reference proteome</keyword>
<sequence>MEADDVEPVMSKYPIVSGDSGYPILLGANSVPIVTRAANVKISHRVKSHRFSHCAGSQQLPYCSRNRSVVVRELEHATQGKDDYRRTFKKAATSPAFKFHPYCKALNLCHLMFADDLLVFCKADPSSLELLIQAMHSFTQVSGPKANIAKSSILRERCLQITRFKEEKLPLTYLGVPITASKLIKLEYRTLIEKISAKIKAWSSRHLSYAGKTRLINSVLFSMFNYWASIFIFPQEVTQISRNFLWNRTADYQRTPHNAYNSKSRGGLGVKDFSAWNKACISKLVWAIAKKQDIMWVKWVHERYLKRKSWWYYTPLLTAVGTGKNCVQSKIT</sequence>
<evidence type="ECO:0000313" key="1">
    <source>
        <dbReference type="EMBL" id="KAJ8429064.1"/>
    </source>
</evidence>
<dbReference type="Proteomes" id="UP001153076">
    <property type="component" value="Unassembled WGS sequence"/>
</dbReference>
<comment type="caution">
    <text evidence="1">The sequence shown here is derived from an EMBL/GenBank/DDBJ whole genome shotgun (WGS) entry which is preliminary data.</text>
</comment>
<dbReference type="PANTHER" id="PTHR33116:SF80">
    <property type="entry name" value="REVERSE TRANSCRIPTASE ZINC-BINDING DOMAIN-CONTAINING PROTEIN"/>
    <property type="match status" value="1"/>
</dbReference>
<dbReference type="AlphaFoldDB" id="A0A9Q1JQA8"/>
<dbReference type="OrthoDB" id="1938625at2759"/>
<dbReference type="EMBL" id="JAKOGI010000940">
    <property type="protein sequence ID" value="KAJ8429064.1"/>
    <property type="molecule type" value="Genomic_DNA"/>
</dbReference>
<name>A0A9Q1JQA8_9CARY</name>
<organism evidence="1 2">
    <name type="scientific">Carnegiea gigantea</name>
    <dbReference type="NCBI Taxonomy" id="171969"/>
    <lineage>
        <taxon>Eukaryota</taxon>
        <taxon>Viridiplantae</taxon>
        <taxon>Streptophyta</taxon>
        <taxon>Embryophyta</taxon>
        <taxon>Tracheophyta</taxon>
        <taxon>Spermatophyta</taxon>
        <taxon>Magnoliopsida</taxon>
        <taxon>eudicotyledons</taxon>
        <taxon>Gunneridae</taxon>
        <taxon>Pentapetalae</taxon>
        <taxon>Caryophyllales</taxon>
        <taxon>Cactineae</taxon>
        <taxon>Cactaceae</taxon>
        <taxon>Cactoideae</taxon>
        <taxon>Echinocereeae</taxon>
        <taxon>Carnegiea</taxon>
    </lineage>
</organism>
<evidence type="ECO:0008006" key="3">
    <source>
        <dbReference type="Google" id="ProtNLM"/>
    </source>
</evidence>